<evidence type="ECO:0000256" key="4">
    <source>
        <dbReference type="ARBA" id="ARBA00022692"/>
    </source>
</evidence>
<evidence type="ECO:0000256" key="2">
    <source>
        <dbReference type="ARBA" id="ARBA00006375"/>
    </source>
</evidence>
<dbReference type="InterPro" id="IPR050391">
    <property type="entry name" value="Mito_Metabolite_Transporter"/>
</dbReference>
<dbReference type="InterPro" id="IPR011990">
    <property type="entry name" value="TPR-like_helical_dom_sf"/>
</dbReference>
<dbReference type="Pfam" id="PF13041">
    <property type="entry name" value="PPR_2"/>
    <property type="match status" value="1"/>
</dbReference>
<sequence length="277" mass="31038">MTNGIPPNAFSYTVLIQGLCRGRNLEDVADFCVEMLEAGHFPNVSTFTTSIDSFCKDKVVQVAESTVRRWKNYVLKANNLNQLKQLGTLKELHYPRHTPADMWICDILLKTPSPVLSLVPDMVVSLLAKVVEHLVTGETMQMTTTSEQHYRAFLSAGLLRQATYTTARLGSFRILTNKAIEANDGKVLPLYQKALYGLIAGAIRSIVGSPTDLALIRMQADATLPLEKRRHYKNVFHALYRIVAYEGGFIPMERCRAYCSEGNGIKYGNARFLRSKC</sequence>
<evidence type="ECO:0000313" key="9">
    <source>
        <dbReference type="EMBL" id="KAF9621257.1"/>
    </source>
</evidence>
<evidence type="ECO:0000256" key="7">
    <source>
        <dbReference type="ARBA" id="ARBA00023136"/>
    </source>
</evidence>
<dbReference type="Gene3D" id="1.25.40.10">
    <property type="entry name" value="Tetratricopeptide repeat domain"/>
    <property type="match status" value="1"/>
</dbReference>
<protein>
    <submittedName>
        <fullName evidence="9">Uncharacterized protein</fullName>
    </submittedName>
</protein>
<dbReference type="Gene3D" id="1.50.40.10">
    <property type="entry name" value="Mitochondrial carrier domain"/>
    <property type="match status" value="1"/>
</dbReference>
<dbReference type="PROSITE" id="PS51375">
    <property type="entry name" value="PPR"/>
    <property type="match status" value="1"/>
</dbReference>
<keyword evidence="6" id="KW-1133">Transmembrane helix</keyword>
<dbReference type="InterPro" id="IPR018108">
    <property type="entry name" value="MCP_transmembrane"/>
</dbReference>
<evidence type="ECO:0000256" key="8">
    <source>
        <dbReference type="PROSITE-ProRule" id="PRU00708"/>
    </source>
</evidence>
<keyword evidence="10" id="KW-1185">Reference proteome</keyword>
<dbReference type="Proteomes" id="UP000631114">
    <property type="component" value="Unassembled WGS sequence"/>
</dbReference>
<dbReference type="AlphaFoldDB" id="A0A835IS36"/>
<keyword evidence="4" id="KW-0812">Transmembrane</keyword>
<comment type="similarity">
    <text evidence="2">Belongs to the mitochondrial carrier (TC 2.A.29) family.</text>
</comment>
<name>A0A835IS36_9MAGN</name>
<evidence type="ECO:0000256" key="5">
    <source>
        <dbReference type="ARBA" id="ARBA00022737"/>
    </source>
</evidence>
<dbReference type="Pfam" id="PF00153">
    <property type="entry name" value="Mito_carr"/>
    <property type="match status" value="1"/>
</dbReference>
<evidence type="ECO:0000256" key="6">
    <source>
        <dbReference type="ARBA" id="ARBA00022989"/>
    </source>
</evidence>
<organism evidence="9 10">
    <name type="scientific">Coptis chinensis</name>
    <dbReference type="NCBI Taxonomy" id="261450"/>
    <lineage>
        <taxon>Eukaryota</taxon>
        <taxon>Viridiplantae</taxon>
        <taxon>Streptophyta</taxon>
        <taxon>Embryophyta</taxon>
        <taxon>Tracheophyta</taxon>
        <taxon>Spermatophyta</taxon>
        <taxon>Magnoliopsida</taxon>
        <taxon>Ranunculales</taxon>
        <taxon>Ranunculaceae</taxon>
        <taxon>Coptidoideae</taxon>
        <taxon>Coptis</taxon>
    </lineage>
</organism>
<dbReference type="InterPro" id="IPR002885">
    <property type="entry name" value="PPR_rpt"/>
</dbReference>
<keyword evidence="7" id="KW-0472">Membrane</keyword>
<accession>A0A835IS36</accession>
<evidence type="ECO:0000256" key="3">
    <source>
        <dbReference type="ARBA" id="ARBA00022448"/>
    </source>
</evidence>
<dbReference type="GO" id="GO:0016020">
    <property type="term" value="C:membrane"/>
    <property type="evidence" value="ECO:0007669"/>
    <property type="project" value="UniProtKB-SubCell"/>
</dbReference>
<dbReference type="SUPFAM" id="SSF103506">
    <property type="entry name" value="Mitochondrial carrier"/>
    <property type="match status" value="1"/>
</dbReference>
<evidence type="ECO:0000256" key="1">
    <source>
        <dbReference type="ARBA" id="ARBA00004141"/>
    </source>
</evidence>
<comment type="subcellular location">
    <subcellularLocation>
        <location evidence="1">Membrane</location>
        <topology evidence="1">Multi-pass membrane protein</topology>
    </subcellularLocation>
</comment>
<keyword evidence="3" id="KW-0813">Transport</keyword>
<reference evidence="9 10" key="1">
    <citation type="submission" date="2020-10" db="EMBL/GenBank/DDBJ databases">
        <title>The Coptis chinensis genome and diversification of protoberbering-type alkaloids.</title>
        <authorList>
            <person name="Wang B."/>
            <person name="Shu S."/>
            <person name="Song C."/>
            <person name="Liu Y."/>
        </authorList>
    </citation>
    <scope>NUCLEOTIDE SEQUENCE [LARGE SCALE GENOMIC DNA]</scope>
    <source>
        <strain evidence="9">HL-2020</strain>
        <tissue evidence="9">Leaf</tissue>
    </source>
</reference>
<evidence type="ECO:0000313" key="10">
    <source>
        <dbReference type="Proteomes" id="UP000631114"/>
    </source>
</evidence>
<dbReference type="InterPro" id="IPR023395">
    <property type="entry name" value="MCP_dom_sf"/>
</dbReference>
<dbReference type="NCBIfam" id="TIGR00756">
    <property type="entry name" value="PPR"/>
    <property type="match status" value="1"/>
</dbReference>
<comment type="caution">
    <text evidence="9">The sequence shown here is derived from an EMBL/GenBank/DDBJ whole genome shotgun (WGS) entry which is preliminary data.</text>
</comment>
<keyword evidence="5" id="KW-0677">Repeat</keyword>
<feature type="repeat" description="PPR" evidence="8">
    <location>
        <begin position="8"/>
        <end position="42"/>
    </location>
</feature>
<gene>
    <name evidence="9" type="ORF">IFM89_018342</name>
</gene>
<proteinExistence type="inferred from homology"/>
<dbReference type="OrthoDB" id="756301at2759"/>
<dbReference type="PANTHER" id="PTHR45618">
    <property type="entry name" value="MITOCHONDRIAL DICARBOXYLATE CARRIER-RELATED"/>
    <property type="match status" value="1"/>
</dbReference>
<dbReference type="EMBL" id="JADFTS010000002">
    <property type="protein sequence ID" value="KAF9621257.1"/>
    <property type="molecule type" value="Genomic_DNA"/>
</dbReference>